<proteinExistence type="predicted"/>
<name>A0AAW5RFI8_ACIJU</name>
<reference evidence="1" key="1">
    <citation type="submission" date="2021-06" db="EMBL/GenBank/DDBJ databases">
        <title>Propagation of a rapidly emergent carbapenem-resistant Acinetobacter baumannii lineage by various extra-hospital transmission networks.</title>
        <authorList>
            <person name="Calix J."/>
        </authorList>
    </citation>
    <scope>NUCLEOTIDE SEQUENCE</scope>
    <source>
        <strain evidence="1">WU_MDCI_Aw63</strain>
    </source>
</reference>
<protein>
    <submittedName>
        <fullName evidence="1">Uncharacterized protein</fullName>
    </submittedName>
</protein>
<dbReference type="Proteomes" id="UP001208534">
    <property type="component" value="Unassembled WGS sequence"/>
</dbReference>
<comment type="caution">
    <text evidence="1">The sequence shown here is derived from an EMBL/GenBank/DDBJ whole genome shotgun (WGS) entry which is preliminary data.</text>
</comment>
<sequence length="98" mass="11406">MNSKFQKQPEFKQDQQVQSFYEPALRLLDQLYENKKRNLRSKGYDENNAAVTKVEFSETMARQFRINQWLAQQVLTSLVKADQVQSFGGYVKPKGGDV</sequence>
<dbReference type="AlphaFoldDB" id="A0AAW5RFI8"/>
<dbReference type="EMBL" id="JAHPRE010000055">
    <property type="protein sequence ID" value="MCU4397800.1"/>
    <property type="molecule type" value="Genomic_DNA"/>
</dbReference>
<dbReference type="RefSeq" id="WP_151690781.1">
    <property type="nucleotide sequence ID" value="NZ_BKFQ01000023.1"/>
</dbReference>
<evidence type="ECO:0000313" key="1">
    <source>
        <dbReference type="EMBL" id="MCU4397800.1"/>
    </source>
</evidence>
<organism evidence="1 2">
    <name type="scientific">Acinetobacter junii</name>
    <dbReference type="NCBI Taxonomy" id="40215"/>
    <lineage>
        <taxon>Bacteria</taxon>
        <taxon>Pseudomonadati</taxon>
        <taxon>Pseudomonadota</taxon>
        <taxon>Gammaproteobacteria</taxon>
        <taxon>Moraxellales</taxon>
        <taxon>Moraxellaceae</taxon>
        <taxon>Acinetobacter</taxon>
    </lineage>
</organism>
<evidence type="ECO:0000313" key="2">
    <source>
        <dbReference type="Proteomes" id="UP001208534"/>
    </source>
</evidence>
<accession>A0AAW5RFI8</accession>
<gene>
    <name evidence="1" type="ORF">KTH64_12735</name>
</gene>